<dbReference type="PANTHER" id="PTHR43833:SF5">
    <property type="entry name" value="TRK SYSTEM POTASSIUM UPTAKE PROTEIN TRKA"/>
    <property type="match status" value="1"/>
</dbReference>
<evidence type="ECO:0000256" key="2">
    <source>
        <dbReference type="ARBA" id="ARBA00022448"/>
    </source>
</evidence>
<keyword evidence="2" id="KW-0813">Transport</keyword>
<keyword evidence="5" id="KW-0520">NAD</keyword>
<feature type="domain" description="RCK N-terminal" evidence="7">
    <location>
        <begin position="1"/>
        <end position="121"/>
    </location>
</feature>
<keyword evidence="4" id="KW-0630">Potassium</keyword>
<dbReference type="Gene3D" id="3.40.50.720">
    <property type="entry name" value="NAD(P)-binding Rossmann-like Domain"/>
    <property type="match status" value="2"/>
</dbReference>
<evidence type="ECO:0000259" key="7">
    <source>
        <dbReference type="PROSITE" id="PS51201"/>
    </source>
</evidence>
<feature type="domain" description="RCK C-terminal" evidence="8">
    <location>
        <begin position="141"/>
        <end position="222"/>
    </location>
</feature>
<dbReference type="NCBIfam" id="NF007039">
    <property type="entry name" value="PRK09496.3-2"/>
    <property type="match status" value="1"/>
</dbReference>
<dbReference type="EMBL" id="JAMXLR010000036">
    <property type="protein sequence ID" value="MCO6044220.1"/>
    <property type="molecule type" value="Genomic_DNA"/>
</dbReference>
<evidence type="ECO:0000256" key="3">
    <source>
        <dbReference type="ARBA" id="ARBA00022538"/>
    </source>
</evidence>
<name>A0A9X2F8F7_9BACT</name>
<dbReference type="RefSeq" id="WP_252852325.1">
    <property type="nucleotide sequence ID" value="NZ_JAMXLR010000036.1"/>
</dbReference>
<dbReference type="InterPro" id="IPR003148">
    <property type="entry name" value="RCK_N"/>
</dbReference>
<keyword evidence="3" id="KW-0633">Potassium transport</keyword>
<organism evidence="9 10">
    <name type="scientific">Aeoliella straminimaris</name>
    <dbReference type="NCBI Taxonomy" id="2954799"/>
    <lineage>
        <taxon>Bacteria</taxon>
        <taxon>Pseudomonadati</taxon>
        <taxon>Planctomycetota</taxon>
        <taxon>Planctomycetia</taxon>
        <taxon>Pirellulales</taxon>
        <taxon>Lacipirellulaceae</taxon>
        <taxon>Aeoliella</taxon>
    </lineage>
</organism>
<protein>
    <recommendedName>
        <fullName evidence="1">Trk system potassium uptake protein TrkA</fullName>
    </recommendedName>
</protein>
<dbReference type="InterPro" id="IPR036291">
    <property type="entry name" value="NAD(P)-bd_dom_sf"/>
</dbReference>
<reference evidence="9" key="1">
    <citation type="submission" date="2022-06" db="EMBL/GenBank/DDBJ databases">
        <title>Aeoliella straminimaris, a novel planctomycete from sediments.</title>
        <authorList>
            <person name="Vitorino I.R."/>
            <person name="Lage O.M."/>
        </authorList>
    </citation>
    <scope>NUCLEOTIDE SEQUENCE</scope>
    <source>
        <strain evidence="9">ICT_H6.2</strain>
    </source>
</reference>
<dbReference type="InterPro" id="IPR050721">
    <property type="entry name" value="Trk_Ktr_HKT_K-transport"/>
</dbReference>
<dbReference type="PROSITE" id="PS51201">
    <property type="entry name" value="RCK_N"/>
    <property type="match status" value="2"/>
</dbReference>
<evidence type="ECO:0000256" key="6">
    <source>
        <dbReference type="ARBA" id="ARBA00023065"/>
    </source>
</evidence>
<accession>A0A9X2F8F7</accession>
<keyword evidence="6" id="KW-0406">Ion transport</keyword>
<dbReference type="Pfam" id="PF02254">
    <property type="entry name" value="TrkA_N"/>
    <property type="match status" value="2"/>
</dbReference>
<dbReference type="InterPro" id="IPR006037">
    <property type="entry name" value="RCK_C"/>
</dbReference>
<dbReference type="GO" id="GO:0005886">
    <property type="term" value="C:plasma membrane"/>
    <property type="evidence" value="ECO:0007669"/>
    <property type="project" value="InterPro"/>
</dbReference>
<dbReference type="AlphaFoldDB" id="A0A9X2F8F7"/>
<feature type="domain" description="RCK N-terminal" evidence="7">
    <location>
        <begin position="227"/>
        <end position="346"/>
    </location>
</feature>
<proteinExistence type="predicted"/>
<keyword evidence="10" id="KW-1185">Reference proteome</keyword>
<dbReference type="SUPFAM" id="SSF116726">
    <property type="entry name" value="TrkA C-terminal domain-like"/>
    <property type="match status" value="2"/>
</dbReference>
<gene>
    <name evidence="9" type="primary">trkA</name>
    <name evidence="9" type="ORF">NG895_09905</name>
</gene>
<dbReference type="PRINTS" id="PR00335">
    <property type="entry name" value="KUPTAKETRKA"/>
</dbReference>
<evidence type="ECO:0000313" key="9">
    <source>
        <dbReference type="EMBL" id="MCO6044220.1"/>
    </source>
</evidence>
<evidence type="ECO:0000259" key="8">
    <source>
        <dbReference type="PROSITE" id="PS51202"/>
    </source>
</evidence>
<sequence>MRIVVLGAGTVGESIAALLCRNGHGVTVVDTDADQIRRVNETLDVRGLCGSASQSSVLFQAGVTSCDLCLAVTGDDEVNLVSASMAKAMGARRTVARVYAPVFRDLSTFDYQRHFRIDRLISLEHLSAMELARGIRHPGSVVVENLARGEIEVHEMLVSPKSKSLGKSIRELGLPGGVRVGSIVRDGQSRIASAEDIVQSGDRLTVIGSRKEVDAVKSVLCGGSGSRLSVVIAGGGETGYHLARILETQRFNVSLFDTDRQRCDFLASQLQNTTVVFSDATRRDSLEEERVGAADVFVACTGEDENNIMAAVEARDIGTQTVMALVSRPDYAHVVGKLGIDLTVSPREVVAKQILGYLNSGPVISRTSLGDGGICILEIEVVDGAPITEQVLANTSLPERCLIAAVIRSEFAFVPGADDRLKPGDTVVVMVDENHAEAAIRMFGND</sequence>
<dbReference type="SUPFAM" id="SSF51735">
    <property type="entry name" value="NAD(P)-binding Rossmann-fold domains"/>
    <property type="match status" value="2"/>
</dbReference>
<dbReference type="PANTHER" id="PTHR43833">
    <property type="entry name" value="POTASSIUM CHANNEL PROTEIN 2-RELATED-RELATED"/>
    <property type="match status" value="1"/>
</dbReference>
<comment type="caution">
    <text evidence="9">The sequence shown here is derived from an EMBL/GenBank/DDBJ whole genome shotgun (WGS) entry which is preliminary data.</text>
</comment>
<dbReference type="Proteomes" id="UP001155241">
    <property type="component" value="Unassembled WGS sequence"/>
</dbReference>
<dbReference type="GO" id="GO:0015079">
    <property type="term" value="F:potassium ion transmembrane transporter activity"/>
    <property type="evidence" value="ECO:0007669"/>
    <property type="project" value="InterPro"/>
</dbReference>
<evidence type="ECO:0000313" key="10">
    <source>
        <dbReference type="Proteomes" id="UP001155241"/>
    </source>
</evidence>
<dbReference type="InterPro" id="IPR036721">
    <property type="entry name" value="RCK_C_sf"/>
</dbReference>
<dbReference type="PROSITE" id="PS51202">
    <property type="entry name" value="RCK_C"/>
    <property type="match status" value="2"/>
</dbReference>
<dbReference type="Gene3D" id="3.30.70.1450">
    <property type="entry name" value="Regulator of K+ conductance, C-terminal domain"/>
    <property type="match status" value="2"/>
</dbReference>
<evidence type="ECO:0000256" key="4">
    <source>
        <dbReference type="ARBA" id="ARBA00022958"/>
    </source>
</evidence>
<dbReference type="InterPro" id="IPR006036">
    <property type="entry name" value="K_uptake_TrkA"/>
</dbReference>
<evidence type="ECO:0000256" key="5">
    <source>
        <dbReference type="ARBA" id="ARBA00023027"/>
    </source>
</evidence>
<feature type="domain" description="RCK C-terminal" evidence="8">
    <location>
        <begin position="364"/>
        <end position="446"/>
    </location>
</feature>
<evidence type="ECO:0000256" key="1">
    <source>
        <dbReference type="ARBA" id="ARBA00017378"/>
    </source>
</evidence>
<dbReference type="Pfam" id="PF02080">
    <property type="entry name" value="TrkA_C"/>
    <property type="match status" value="2"/>
</dbReference>